<keyword evidence="13" id="KW-1185">Reference proteome</keyword>
<gene>
    <name evidence="12" type="ORF">EDC38_2528</name>
</gene>
<dbReference type="FunFam" id="2.70.70.10:FF:000002">
    <property type="entry name" value="Murein DD-endopeptidase MepM"/>
    <property type="match status" value="1"/>
</dbReference>
<feature type="region of interest" description="Disordered" evidence="8">
    <location>
        <begin position="79"/>
        <end position="98"/>
    </location>
</feature>
<evidence type="ECO:0000313" key="12">
    <source>
        <dbReference type="EMBL" id="ROQ18306.1"/>
    </source>
</evidence>
<evidence type="ECO:0000313" key="13">
    <source>
        <dbReference type="Proteomes" id="UP000273643"/>
    </source>
</evidence>
<evidence type="ECO:0000256" key="8">
    <source>
        <dbReference type="SAM" id="MobiDB-lite"/>
    </source>
</evidence>
<evidence type="ECO:0000256" key="2">
    <source>
        <dbReference type="ARBA" id="ARBA00004196"/>
    </source>
</evidence>
<dbReference type="SUPFAM" id="SSF51261">
    <property type="entry name" value="Duplicated hybrid motif"/>
    <property type="match status" value="1"/>
</dbReference>
<keyword evidence="5 12" id="KW-0378">Hydrolase</keyword>
<dbReference type="InterPro" id="IPR050570">
    <property type="entry name" value="Cell_wall_metabolism_enzyme"/>
</dbReference>
<evidence type="ECO:0000256" key="3">
    <source>
        <dbReference type="ARBA" id="ARBA00022670"/>
    </source>
</evidence>
<dbReference type="PANTHER" id="PTHR21666:SF288">
    <property type="entry name" value="CELL DIVISION PROTEIN YTFB"/>
    <property type="match status" value="1"/>
</dbReference>
<comment type="caution">
    <text evidence="12">The sequence shown here is derived from an EMBL/GenBank/DDBJ whole genome shotgun (WGS) entry which is preliminary data.</text>
</comment>
<dbReference type="InterPro" id="IPR016047">
    <property type="entry name" value="M23ase_b-sheet_dom"/>
</dbReference>
<dbReference type="EMBL" id="RJUK01000002">
    <property type="protein sequence ID" value="ROQ18306.1"/>
    <property type="molecule type" value="Genomic_DNA"/>
</dbReference>
<dbReference type="Pfam" id="PF19425">
    <property type="entry name" value="Csd3_N2"/>
    <property type="match status" value="1"/>
</dbReference>
<feature type="domain" description="Opacity-associated protein A LysM-like" evidence="10">
    <location>
        <begin position="103"/>
        <end position="179"/>
    </location>
</feature>
<comment type="subcellular location">
    <subcellularLocation>
        <location evidence="2">Cell envelope</location>
    </subcellularLocation>
</comment>
<dbReference type="CDD" id="cd12797">
    <property type="entry name" value="M23_peptidase"/>
    <property type="match status" value="1"/>
</dbReference>
<evidence type="ECO:0000259" key="10">
    <source>
        <dbReference type="Pfam" id="PF04225"/>
    </source>
</evidence>
<evidence type="ECO:0000259" key="11">
    <source>
        <dbReference type="Pfam" id="PF19425"/>
    </source>
</evidence>
<dbReference type="InterPro" id="IPR011055">
    <property type="entry name" value="Dup_hybrid_motif"/>
</dbReference>
<dbReference type="GO" id="GO:0042834">
    <property type="term" value="F:peptidoglycan binding"/>
    <property type="evidence" value="ECO:0007669"/>
    <property type="project" value="InterPro"/>
</dbReference>
<dbReference type="Proteomes" id="UP000273643">
    <property type="component" value="Unassembled WGS sequence"/>
</dbReference>
<organism evidence="12 13">
    <name type="scientific">Marinimicrobium koreense</name>
    <dbReference type="NCBI Taxonomy" id="306545"/>
    <lineage>
        <taxon>Bacteria</taxon>
        <taxon>Pseudomonadati</taxon>
        <taxon>Pseudomonadota</taxon>
        <taxon>Gammaproteobacteria</taxon>
        <taxon>Cellvibrionales</taxon>
        <taxon>Cellvibrionaceae</taxon>
        <taxon>Marinimicrobium</taxon>
    </lineage>
</organism>
<sequence length="472" mass="52273">MEPSENTNKKPIAALLRQYPRGHVIAAGSLVLGLSLLLAFSSSEGTSSSRQSQPIALKLPDTGQVLELEPASLEAQPPFEAAENSPQPQAPEPEPEPQTLTYTTFTVKSGDSLSVLFKRAGLSDRDLYELIDQAPEARALRRIMPGNEITFGLTPEGELEELVYQRDQLRSLRFARQDDAFASEELERTPDVQIAYRRATIDSSLFLAGQRAGMTDNLTMELAGIFGWDIDFILDIRRGDTFSVLFEEHFLDGEKIGNGPILAAEFTNRGKTFRAVRYVSAEGDANYFTPEGRSMRRAFLRTPVEFTRISSPFNPNRRHPVLNTIRAHKGTDYAAPRGTPVKASGDGRIKLAGRKGGYGNTVIIQHGQTYETLYAHLNAFHRNIRSGVRVKQGQIIGYVGSTGLATGPHLHYEFYVNGSVRNPVTVELPQAESVPSSELARFKSQVQPIMAELEQYHRETQLASVGNELRVN</sequence>
<dbReference type="InterPro" id="IPR045834">
    <property type="entry name" value="Csd3_N2"/>
</dbReference>
<dbReference type="Pfam" id="PF01551">
    <property type="entry name" value="Peptidase_M23"/>
    <property type="match status" value="1"/>
</dbReference>
<feature type="domain" description="M23ase beta-sheet core" evidence="9">
    <location>
        <begin position="327"/>
        <end position="423"/>
    </location>
</feature>
<dbReference type="GO" id="GO:0004222">
    <property type="term" value="F:metalloendopeptidase activity"/>
    <property type="evidence" value="ECO:0007669"/>
    <property type="project" value="TreeGrafter"/>
</dbReference>
<dbReference type="RefSeq" id="WP_123638955.1">
    <property type="nucleotide sequence ID" value="NZ_RJUK01000002.1"/>
</dbReference>
<dbReference type="Gene3D" id="2.70.70.10">
    <property type="entry name" value="Glucose Permease (Domain IIA)"/>
    <property type="match status" value="1"/>
</dbReference>
<dbReference type="GO" id="GO:0030313">
    <property type="term" value="C:cell envelope"/>
    <property type="evidence" value="ECO:0007669"/>
    <property type="project" value="UniProtKB-SubCell"/>
</dbReference>
<accession>A0A3N1P085</accession>
<protein>
    <submittedName>
        <fullName evidence="12">Murein DD-endopeptidase MepM/ murein hydrolase activator NlpD</fullName>
    </submittedName>
</protein>
<dbReference type="GO" id="GO:0046872">
    <property type="term" value="F:metal ion binding"/>
    <property type="evidence" value="ECO:0007669"/>
    <property type="project" value="UniProtKB-KW"/>
</dbReference>
<dbReference type="OrthoDB" id="9805070at2"/>
<dbReference type="Gene3D" id="3.10.450.350">
    <property type="match status" value="2"/>
</dbReference>
<dbReference type="PANTHER" id="PTHR21666">
    <property type="entry name" value="PEPTIDASE-RELATED"/>
    <property type="match status" value="1"/>
</dbReference>
<keyword evidence="3" id="KW-0645">Protease</keyword>
<keyword evidence="7" id="KW-0482">Metalloprotease</keyword>
<feature type="domain" description="Csd3-like second N-terminal" evidence="11">
    <location>
        <begin position="199"/>
        <end position="315"/>
    </location>
</feature>
<comment type="cofactor">
    <cofactor evidence="1">
        <name>Zn(2+)</name>
        <dbReference type="ChEBI" id="CHEBI:29105"/>
    </cofactor>
</comment>
<evidence type="ECO:0000256" key="4">
    <source>
        <dbReference type="ARBA" id="ARBA00022723"/>
    </source>
</evidence>
<dbReference type="Pfam" id="PF04225">
    <property type="entry name" value="LysM_OapA"/>
    <property type="match status" value="1"/>
</dbReference>
<dbReference type="AlphaFoldDB" id="A0A3N1P085"/>
<keyword evidence="4" id="KW-0479">Metal-binding</keyword>
<evidence type="ECO:0000256" key="5">
    <source>
        <dbReference type="ARBA" id="ARBA00022801"/>
    </source>
</evidence>
<name>A0A3N1P085_9GAMM</name>
<evidence type="ECO:0000256" key="1">
    <source>
        <dbReference type="ARBA" id="ARBA00001947"/>
    </source>
</evidence>
<dbReference type="GO" id="GO:0006508">
    <property type="term" value="P:proteolysis"/>
    <property type="evidence" value="ECO:0007669"/>
    <property type="project" value="UniProtKB-KW"/>
</dbReference>
<evidence type="ECO:0000256" key="7">
    <source>
        <dbReference type="ARBA" id="ARBA00023049"/>
    </source>
</evidence>
<evidence type="ECO:0000259" key="9">
    <source>
        <dbReference type="Pfam" id="PF01551"/>
    </source>
</evidence>
<dbReference type="InterPro" id="IPR007340">
    <property type="entry name" value="LysM_Opacity-associatedA"/>
</dbReference>
<evidence type="ECO:0000256" key="6">
    <source>
        <dbReference type="ARBA" id="ARBA00022833"/>
    </source>
</evidence>
<keyword evidence="6" id="KW-0862">Zinc</keyword>
<reference evidence="12 13" key="1">
    <citation type="submission" date="2018-11" db="EMBL/GenBank/DDBJ databases">
        <title>Genomic Encyclopedia of Type Strains, Phase IV (KMG-IV): sequencing the most valuable type-strain genomes for metagenomic binning, comparative biology and taxonomic classification.</title>
        <authorList>
            <person name="Goeker M."/>
        </authorList>
    </citation>
    <scope>NUCLEOTIDE SEQUENCE [LARGE SCALE GENOMIC DNA]</scope>
    <source>
        <strain evidence="12 13">DSM 16974</strain>
    </source>
</reference>
<proteinExistence type="predicted"/>